<comment type="caution">
    <text evidence="2">The sequence shown here is derived from an EMBL/GenBank/DDBJ whole genome shotgun (WGS) entry which is preliminary data.</text>
</comment>
<proteinExistence type="predicted"/>
<accession>A0A8H4LKF0</accession>
<protein>
    <submittedName>
        <fullName evidence="2">Uncharacterized protein</fullName>
    </submittedName>
</protein>
<dbReference type="AlphaFoldDB" id="A0A8H4LKF0"/>
<dbReference type="EMBL" id="JAADYS010000237">
    <property type="protein sequence ID" value="KAF4471220.1"/>
    <property type="molecule type" value="Genomic_DNA"/>
</dbReference>
<sequence>MLAPTQLETVPSNGPTSPSSLARSLKTALRITPYNWNTGEGEPRPGDLNPRAWTQIDFGNELSKECTGYNHGCQCEQCLEVFRNDSRPVPEKLQARQEAKIEYRKRSFQLSGSALAPICSAVPVAGLPPRIKQLNNLFDVVTSEIGNLPSAAWLEAFATGLKNGQIESEEWEGRMIWAATEREDFLAFASSFASVGSQLQKLIPSSRYPSRHKAGYRAPFIDVGLGSSIGFSWVLNLDYNVQFSAAISTAVAYWADMASGVDAPAGELAQIFDVMPSLAQACATGQHDNLAPMKSLAIEYLRTETVKALPGPVPSTREVWLSRLADVGARETTVLMTGCPGAWSNRRSAKDTRCLVAWGIMHDFYDLPRDLATGNRVNGVLWALFAGFSGRQVLAWLRDTVTIASEHDSCAAKLLLCTALIHVTNPRWSVNGLALSELYKWPPPPKKREASEDKLPLFTEEDGDNGSAEAPACSCTGTQASRALGKATLDALNGSADGFASVADRLDAQNTGMSAILAQDWDTQIDLSRTAWSSFLSDLAAIAAWVDMA</sequence>
<name>A0A8H4LKF0_9HYPO</name>
<gene>
    <name evidence="2" type="ORF">FALBO_1865</name>
</gene>
<organism evidence="2 3">
    <name type="scientific">Fusarium albosuccineum</name>
    <dbReference type="NCBI Taxonomy" id="1237068"/>
    <lineage>
        <taxon>Eukaryota</taxon>
        <taxon>Fungi</taxon>
        <taxon>Dikarya</taxon>
        <taxon>Ascomycota</taxon>
        <taxon>Pezizomycotina</taxon>
        <taxon>Sordariomycetes</taxon>
        <taxon>Hypocreomycetidae</taxon>
        <taxon>Hypocreales</taxon>
        <taxon>Nectriaceae</taxon>
        <taxon>Fusarium</taxon>
        <taxon>Fusarium decemcellulare species complex</taxon>
    </lineage>
</organism>
<evidence type="ECO:0000256" key="1">
    <source>
        <dbReference type="SAM" id="MobiDB-lite"/>
    </source>
</evidence>
<evidence type="ECO:0000313" key="3">
    <source>
        <dbReference type="Proteomes" id="UP000554235"/>
    </source>
</evidence>
<dbReference type="Proteomes" id="UP000554235">
    <property type="component" value="Unassembled WGS sequence"/>
</dbReference>
<feature type="region of interest" description="Disordered" evidence="1">
    <location>
        <begin position="1"/>
        <end position="22"/>
    </location>
</feature>
<reference evidence="2 3" key="1">
    <citation type="submission" date="2020-01" db="EMBL/GenBank/DDBJ databases">
        <title>Identification and distribution of gene clusters putatively required for synthesis of sphingolipid metabolism inhibitors in phylogenetically diverse species of the filamentous fungus Fusarium.</title>
        <authorList>
            <person name="Kim H.-S."/>
            <person name="Busman M."/>
            <person name="Brown D.W."/>
            <person name="Divon H."/>
            <person name="Uhlig S."/>
            <person name="Proctor R.H."/>
        </authorList>
    </citation>
    <scope>NUCLEOTIDE SEQUENCE [LARGE SCALE GENOMIC DNA]</scope>
    <source>
        <strain evidence="2 3">NRRL 20459</strain>
    </source>
</reference>
<dbReference type="OrthoDB" id="5151740at2759"/>
<keyword evidence="3" id="KW-1185">Reference proteome</keyword>
<evidence type="ECO:0000313" key="2">
    <source>
        <dbReference type="EMBL" id="KAF4471220.1"/>
    </source>
</evidence>